<dbReference type="InterPro" id="IPR010852">
    <property type="entry name" value="ABATE"/>
</dbReference>
<dbReference type="AlphaFoldDB" id="A0A919BPA2"/>
<organism evidence="2 3">
    <name type="scientific">Streptomyces filamentosus</name>
    <name type="common">Streptomyces roseosporus</name>
    <dbReference type="NCBI Taxonomy" id="67294"/>
    <lineage>
        <taxon>Bacteria</taxon>
        <taxon>Bacillati</taxon>
        <taxon>Actinomycetota</taxon>
        <taxon>Actinomycetes</taxon>
        <taxon>Kitasatosporales</taxon>
        <taxon>Streptomycetaceae</taxon>
        <taxon>Streptomyces</taxon>
    </lineage>
</organism>
<dbReference type="Pfam" id="PF07336">
    <property type="entry name" value="ABATE"/>
    <property type="match status" value="1"/>
</dbReference>
<evidence type="ECO:0000313" key="3">
    <source>
        <dbReference type="Proteomes" id="UP000632849"/>
    </source>
</evidence>
<reference evidence="2" key="1">
    <citation type="journal article" date="2014" name="Int. J. Syst. Evol. Microbiol.">
        <title>Complete genome sequence of Corynebacterium casei LMG S-19264T (=DSM 44701T), isolated from a smear-ripened cheese.</title>
        <authorList>
            <consortium name="US DOE Joint Genome Institute (JGI-PGF)"/>
            <person name="Walter F."/>
            <person name="Albersmeier A."/>
            <person name="Kalinowski J."/>
            <person name="Ruckert C."/>
        </authorList>
    </citation>
    <scope>NUCLEOTIDE SEQUENCE</scope>
    <source>
        <strain evidence="2">JCM 4122</strain>
    </source>
</reference>
<keyword evidence="3" id="KW-1185">Reference proteome</keyword>
<gene>
    <name evidence="2" type="ORF">GCM10017667_35160</name>
</gene>
<evidence type="ECO:0000313" key="2">
    <source>
        <dbReference type="EMBL" id="GHG00786.1"/>
    </source>
</evidence>
<dbReference type="Gene3D" id="1.10.3300.10">
    <property type="entry name" value="Jann2411-like domain"/>
    <property type="match status" value="1"/>
</dbReference>
<comment type="caution">
    <text evidence="2">The sequence shown here is derived from an EMBL/GenBank/DDBJ whole genome shotgun (WGS) entry which is preliminary data.</text>
</comment>
<dbReference type="RefSeq" id="WP_150228209.1">
    <property type="nucleotide sequence ID" value="NZ_BNBE01000001.1"/>
</dbReference>
<dbReference type="InterPro" id="IPR021005">
    <property type="entry name" value="Znf_CGNR"/>
</dbReference>
<dbReference type="Proteomes" id="UP000632849">
    <property type="component" value="Unassembled WGS sequence"/>
</dbReference>
<dbReference type="InterPro" id="IPR023286">
    <property type="entry name" value="ABATE_dom_sf"/>
</dbReference>
<name>A0A919BPA2_STRFL</name>
<feature type="domain" description="Zinc finger CGNR" evidence="1">
    <location>
        <begin position="137"/>
        <end position="179"/>
    </location>
</feature>
<proteinExistence type="predicted"/>
<dbReference type="PANTHER" id="PTHR35525:SF3">
    <property type="entry name" value="BLL6575 PROTEIN"/>
    <property type="match status" value="1"/>
</dbReference>
<sequence>MTAPPAADPRPLTGEPLSLDLLNTRWMEEGERQDLLTGTDGLAVWLAANGLGGRFAADAATLAHTRTAREALKDLVDRPGDPEAAAGLDAVLEHGRIRAVLTAEGPGERTEFADPAWGPAWTAARDYLELLRTAPDRIRTCAHEACILHFLDTSRNGTRRWHSMATCGNRAKASRHYARSKDQ</sequence>
<dbReference type="SUPFAM" id="SSF160904">
    <property type="entry name" value="Jann2411-like"/>
    <property type="match status" value="1"/>
</dbReference>
<accession>A0A919BPA2</accession>
<reference evidence="2" key="2">
    <citation type="submission" date="2020-09" db="EMBL/GenBank/DDBJ databases">
        <authorList>
            <person name="Sun Q."/>
            <person name="Ohkuma M."/>
        </authorList>
    </citation>
    <scope>NUCLEOTIDE SEQUENCE</scope>
    <source>
        <strain evidence="2">JCM 4122</strain>
    </source>
</reference>
<dbReference type="Pfam" id="PF11706">
    <property type="entry name" value="zf-CGNR"/>
    <property type="match status" value="1"/>
</dbReference>
<dbReference type="EMBL" id="BNBE01000001">
    <property type="protein sequence ID" value="GHG00786.1"/>
    <property type="molecule type" value="Genomic_DNA"/>
</dbReference>
<dbReference type="GeneID" id="95659335"/>
<evidence type="ECO:0000259" key="1">
    <source>
        <dbReference type="Pfam" id="PF11706"/>
    </source>
</evidence>
<dbReference type="PANTHER" id="PTHR35525">
    <property type="entry name" value="BLL6575 PROTEIN"/>
    <property type="match status" value="1"/>
</dbReference>
<protein>
    <recommendedName>
        <fullName evidence="1">Zinc finger CGNR domain-containing protein</fullName>
    </recommendedName>
</protein>